<name>A0ACA9NRV3_9GLOM</name>
<comment type="caution">
    <text evidence="1">The sequence shown here is derived from an EMBL/GenBank/DDBJ whole genome shotgun (WGS) entry which is preliminary data.</text>
</comment>
<dbReference type="EMBL" id="CAJVPM010026884">
    <property type="protein sequence ID" value="CAG8663863.1"/>
    <property type="molecule type" value="Genomic_DNA"/>
</dbReference>
<gene>
    <name evidence="1" type="ORF">SCALOS_LOCUS9130</name>
</gene>
<dbReference type="Proteomes" id="UP000789860">
    <property type="component" value="Unassembled WGS sequence"/>
</dbReference>
<sequence length="164" mass="18843">HIAATAVVCDETVLTYEWILEQTKLATGNLQPKTIFTDADPAMQVAISNQYPETIVQHLISDFDHHWMELMNKYSEVQGYCDRVLYLTKECWAHAFTKQCFSANTYSTQCVESINWVIKLEANSGNSLCQLQIRIELQLKDEAKYASFQEFRNMNPTTSLPHIS</sequence>
<evidence type="ECO:0000313" key="1">
    <source>
        <dbReference type="EMBL" id="CAG8663863.1"/>
    </source>
</evidence>
<accession>A0ACA9NRV3</accession>
<feature type="non-terminal residue" evidence="1">
    <location>
        <position position="164"/>
    </location>
</feature>
<evidence type="ECO:0000313" key="2">
    <source>
        <dbReference type="Proteomes" id="UP000789860"/>
    </source>
</evidence>
<organism evidence="1 2">
    <name type="scientific">Scutellospora calospora</name>
    <dbReference type="NCBI Taxonomy" id="85575"/>
    <lineage>
        <taxon>Eukaryota</taxon>
        <taxon>Fungi</taxon>
        <taxon>Fungi incertae sedis</taxon>
        <taxon>Mucoromycota</taxon>
        <taxon>Glomeromycotina</taxon>
        <taxon>Glomeromycetes</taxon>
        <taxon>Diversisporales</taxon>
        <taxon>Gigasporaceae</taxon>
        <taxon>Scutellospora</taxon>
    </lineage>
</organism>
<reference evidence="1" key="1">
    <citation type="submission" date="2021-06" db="EMBL/GenBank/DDBJ databases">
        <authorList>
            <person name="Kallberg Y."/>
            <person name="Tangrot J."/>
            <person name="Rosling A."/>
        </authorList>
    </citation>
    <scope>NUCLEOTIDE SEQUENCE</scope>
    <source>
        <strain evidence="1">AU212A</strain>
    </source>
</reference>
<protein>
    <submittedName>
        <fullName evidence="1">911_t:CDS:1</fullName>
    </submittedName>
</protein>
<keyword evidence="2" id="KW-1185">Reference proteome</keyword>
<feature type="non-terminal residue" evidence="1">
    <location>
        <position position="1"/>
    </location>
</feature>
<proteinExistence type="predicted"/>